<dbReference type="SUPFAM" id="SSF55315">
    <property type="entry name" value="L30e-like"/>
    <property type="match status" value="1"/>
</dbReference>
<dbReference type="OrthoDB" id="10249311at2759"/>
<dbReference type="GO" id="GO:0003735">
    <property type="term" value="F:structural constituent of ribosome"/>
    <property type="evidence" value="ECO:0007669"/>
    <property type="project" value="InterPro"/>
</dbReference>
<dbReference type="Gene3D" id="3.30.1330.30">
    <property type="match status" value="1"/>
</dbReference>
<keyword evidence="7" id="KW-1185">Reference proteome</keyword>
<name>A0A3S5AW53_9PLAT</name>
<evidence type="ECO:0000313" key="6">
    <source>
        <dbReference type="EMBL" id="VEL39230.1"/>
    </source>
</evidence>
<evidence type="ECO:0000259" key="5">
    <source>
        <dbReference type="Pfam" id="PF01248"/>
    </source>
</evidence>
<dbReference type="InterPro" id="IPR029064">
    <property type="entry name" value="Ribosomal_eL30-like_sf"/>
</dbReference>
<dbReference type="InterPro" id="IPR000530">
    <property type="entry name" value="Ribosomal_eS12"/>
</dbReference>
<dbReference type="GO" id="GO:0005840">
    <property type="term" value="C:ribosome"/>
    <property type="evidence" value="ECO:0007669"/>
    <property type="project" value="UniProtKB-KW"/>
</dbReference>
<dbReference type="EMBL" id="CAAALY010260527">
    <property type="protein sequence ID" value="VEL39230.1"/>
    <property type="molecule type" value="Genomic_DNA"/>
</dbReference>
<dbReference type="PRINTS" id="PR00972">
    <property type="entry name" value="RIBSOMALS12E"/>
</dbReference>
<evidence type="ECO:0000256" key="1">
    <source>
        <dbReference type="ARBA" id="ARBA00005824"/>
    </source>
</evidence>
<organism evidence="6 7">
    <name type="scientific">Protopolystoma xenopodis</name>
    <dbReference type="NCBI Taxonomy" id="117903"/>
    <lineage>
        <taxon>Eukaryota</taxon>
        <taxon>Metazoa</taxon>
        <taxon>Spiralia</taxon>
        <taxon>Lophotrochozoa</taxon>
        <taxon>Platyhelminthes</taxon>
        <taxon>Monogenea</taxon>
        <taxon>Polyopisthocotylea</taxon>
        <taxon>Polystomatidea</taxon>
        <taxon>Polystomatidae</taxon>
        <taxon>Protopolystoma</taxon>
    </lineage>
</organism>
<evidence type="ECO:0000256" key="4">
    <source>
        <dbReference type="RuleBase" id="RU000670"/>
    </source>
</evidence>
<evidence type="ECO:0000256" key="3">
    <source>
        <dbReference type="ARBA" id="ARBA00023274"/>
    </source>
</evidence>
<evidence type="ECO:0000256" key="2">
    <source>
        <dbReference type="ARBA" id="ARBA00022980"/>
    </source>
</evidence>
<dbReference type="PANTHER" id="PTHR11843">
    <property type="entry name" value="40S RIBOSOMAL PROTEIN S12"/>
    <property type="match status" value="1"/>
</dbReference>
<keyword evidence="2 4" id="KW-0689">Ribosomal protein</keyword>
<evidence type="ECO:0000313" key="7">
    <source>
        <dbReference type="Proteomes" id="UP000784294"/>
    </source>
</evidence>
<sequence>MTLRVVCFTPYPVSMDIGDIDLDGAIQHVLKNAAACHGLYKGLHECTKAIEQRKAICCFLAENCDDKTYSCLVEALCKEHEIPIIKRLGELAGLCKYDKEGKARKIVSSSCIVVKDIGEESRGWKYLVEKYNIPVSDG</sequence>
<accession>A0A3S5AW53</accession>
<gene>
    <name evidence="6" type="ORF">PXEA_LOCUS32670</name>
</gene>
<keyword evidence="3 4" id="KW-0687">Ribonucleoprotein</keyword>
<dbReference type="Pfam" id="PF01248">
    <property type="entry name" value="Ribosomal_L7Ae"/>
    <property type="match status" value="1"/>
</dbReference>
<comment type="similarity">
    <text evidence="1 4">Belongs to the eukaryotic ribosomal protein eS12 family.</text>
</comment>
<dbReference type="AlphaFoldDB" id="A0A3S5AW53"/>
<dbReference type="InterPro" id="IPR004038">
    <property type="entry name" value="Ribosomal_eL8/eL30/eS12/Gad45"/>
</dbReference>
<protein>
    <recommendedName>
        <fullName evidence="4">40S ribosomal protein S12</fullName>
    </recommendedName>
</protein>
<reference evidence="6" key="1">
    <citation type="submission" date="2018-11" db="EMBL/GenBank/DDBJ databases">
        <authorList>
            <consortium name="Pathogen Informatics"/>
        </authorList>
    </citation>
    <scope>NUCLEOTIDE SEQUENCE</scope>
</reference>
<dbReference type="GO" id="GO:0006412">
    <property type="term" value="P:translation"/>
    <property type="evidence" value="ECO:0007669"/>
    <property type="project" value="InterPro"/>
</dbReference>
<dbReference type="GO" id="GO:1990904">
    <property type="term" value="C:ribonucleoprotein complex"/>
    <property type="evidence" value="ECO:0007669"/>
    <property type="project" value="UniProtKB-KW"/>
</dbReference>
<feature type="domain" description="Ribosomal protein eL8/eL30/eS12/Gadd45" evidence="5">
    <location>
        <begin position="25"/>
        <end position="113"/>
    </location>
</feature>
<dbReference type="Proteomes" id="UP000784294">
    <property type="component" value="Unassembled WGS sequence"/>
</dbReference>
<proteinExistence type="inferred from homology"/>
<comment type="caution">
    <text evidence="6">The sequence shown here is derived from an EMBL/GenBank/DDBJ whole genome shotgun (WGS) entry which is preliminary data.</text>
</comment>